<organism evidence="5 6">
    <name type="scientific">Scyliorhinus torazame</name>
    <name type="common">Cloudy catshark</name>
    <name type="synonym">Catulus torazame</name>
    <dbReference type="NCBI Taxonomy" id="75743"/>
    <lineage>
        <taxon>Eukaryota</taxon>
        <taxon>Metazoa</taxon>
        <taxon>Chordata</taxon>
        <taxon>Craniata</taxon>
        <taxon>Vertebrata</taxon>
        <taxon>Chondrichthyes</taxon>
        <taxon>Elasmobranchii</taxon>
        <taxon>Galeomorphii</taxon>
        <taxon>Galeoidea</taxon>
        <taxon>Carcharhiniformes</taxon>
        <taxon>Scyliorhinidae</taxon>
        <taxon>Scyliorhinus</taxon>
    </lineage>
</organism>
<dbReference type="Gene3D" id="3.80.10.10">
    <property type="entry name" value="Ribonuclease Inhibitor"/>
    <property type="match status" value="1"/>
</dbReference>
<sequence>MKTLRFISAQALVADAQVAQRSIAYVAQNLYPLLFKASYLLEQAAVVHDLVEKWPLAEFNIGKLLGKSVDCEKDLSNRTCHVCLQACLTGLKDYVMNSSMTYSKRLKVVDLTGLSDTEFQACACGKALGRWGRTELMARTCFDLLVEIQARELDDLVSGISIEVLMNVFVTQRSYEVVVGALLLRRQCPLKIRCVEFRADSLALRKFFYIIKLIQPEALQKLELVHNIRIEMEHFEFLLSQVPLPSLKSLTLPARTFDVRRMTQEDEPLLVTIGERLSEMKFLTELNLAFSTLTGRIRKILSPLKTPLCSLNVSSCGLNHADMAYLANSLHAEYLEVLDLSGHSVADLFPSTFFKLLGRASRTLRSLTLEECNIGDEHINLLLLALEPCKKLTEFSFLGNPLTSRSLCRLFELFTELSMLCKVEFPVPKDCYPPTSVYPLSDENLVKYDREMFEDIKQELTVILSRANRNDIVASTPLFGSFDASIQETSNELSVVLLQSFTDAISNLLTALKKVD</sequence>
<dbReference type="AlphaFoldDB" id="A0A401PS73"/>
<comment type="similarity">
    <text evidence="1">Belongs to the PRAME family. LRRC14 subfamily.</text>
</comment>
<evidence type="ECO:0000256" key="4">
    <source>
        <dbReference type="ARBA" id="ARBA00067566"/>
    </source>
</evidence>
<accession>A0A401PS73</accession>
<dbReference type="InterPro" id="IPR032675">
    <property type="entry name" value="LRR_dom_sf"/>
</dbReference>
<dbReference type="FunFam" id="3.80.10.10:FF:000313">
    <property type="entry name" value="Leucine rich repeat containing 14B"/>
    <property type="match status" value="1"/>
</dbReference>
<dbReference type="Proteomes" id="UP000288216">
    <property type="component" value="Unassembled WGS sequence"/>
</dbReference>
<dbReference type="PANTHER" id="PTHR14224">
    <property type="entry name" value="SIMILAR TO PREFERENTIALLY EXPRESSED ANTIGEN IN MELANOMA-LIKE 3"/>
    <property type="match status" value="1"/>
</dbReference>
<evidence type="ECO:0000313" key="5">
    <source>
        <dbReference type="EMBL" id="GCB75968.1"/>
    </source>
</evidence>
<keyword evidence="2" id="KW-0433">Leucine-rich repeat</keyword>
<dbReference type="OrthoDB" id="8875973at2759"/>
<protein>
    <recommendedName>
        <fullName evidence="4">Leucine-rich repeat-containing protein 14B</fullName>
    </recommendedName>
</protein>
<name>A0A401PS73_SCYTO</name>
<comment type="caution">
    <text evidence="5">The sequence shown here is derived from an EMBL/GenBank/DDBJ whole genome shotgun (WGS) entry which is preliminary data.</text>
</comment>
<dbReference type="InterPro" id="IPR050694">
    <property type="entry name" value="LRRC14/PRAME"/>
</dbReference>
<dbReference type="OMA" id="HNIRIEM"/>
<evidence type="ECO:0000256" key="3">
    <source>
        <dbReference type="ARBA" id="ARBA00022737"/>
    </source>
</evidence>
<evidence type="ECO:0000313" key="6">
    <source>
        <dbReference type="Proteomes" id="UP000288216"/>
    </source>
</evidence>
<evidence type="ECO:0000256" key="1">
    <source>
        <dbReference type="ARBA" id="ARBA00009552"/>
    </source>
</evidence>
<dbReference type="GO" id="GO:0005737">
    <property type="term" value="C:cytoplasm"/>
    <property type="evidence" value="ECO:0007669"/>
    <property type="project" value="TreeGrafter"/>
</dbReference>
<keyword evidence="3" id="KW-0677">Repeat</keyword>
<proteinExistence type="inferred from homology"/>
<keyword evidence="6" id="KW-1185">Reference proteome</keyword>
<evidence type="ECO:0000256" key="2">
    <source>
        <dbReference type="ARBA" id="ARBA00022614"/>
    </source>
</evidence>
<gene>
    <name evidence="5" type="ORF">scyTo_0015401</name>
</gene>
<dbReference type="EMBL" id="BFAA01008727">
    <property type="protein sequence ID" value="GCB75968.1"/>
    <property type="molecule type" value="Genomic_DNA"/>
</dbReference>
<dbReference type="STRING" id="75743.A0A401PS73"/>
<dbReference type="PANTHER" id="PTHR14224:SF27">
    <property type="entry name" value="LEUCINE-RICH REPEAT-CONTAINING PROTEIN 14B"/>
    <property type="match status" value="1"/>
</dbReference>
<reference evidence="5 6" key="1">
    <citation type="journal article" date="2018" name="Nat. Ecol. Evol.">
        <title>Shark genomes provide insights into elasmobranch evolution and the origin of vertebrates.</title>
        <authorList>
            <person name="Hara Y"/>
            <person name="Yamaguchi K"/>
            <person name="Onimaru K"/>
            <person name="Kadota M"/>
            <person name="Koyanagi M"/>
            <person name="Keeley SD"/>
            <person name="Tatsumi K"/>
            <person name="Tanaka K"/>
            <person name="Motone F"/>
            <person name="Kageyama Y"/>
            <person name="Nozu R"/>
            <person name="Adachi N"/>
            <person name="Nishimura O"/>
            <person name="Nakagawa R"/>
            <person name="Tanegashima C"/>
            <person name="Kiyatake I"/>
            <person name="Matsumoto R"/>
            <person name="Murakumo K"/>
            <person name="Nishida K"/>
            <person name="Terakita A"/>
            <person name="Kuratani S"/>
            <person name="Sato K"/>
            <person name="Hyodo S Kuraku.S."/>
        </authorList>
    </citation>
    <scope>NUCLEOTIDE SEQUENCE [LARGE SCALE GENOMIC DNA]</scope>
</reference>
<dbReference type="SUPFAM" id="SSF52047">
    <property type="entry name" value="RNI-like"/>
    <property type="match status" value="1"/>
</dbReference>